<protein>
    <submittedName>
        <fullName evidence="1">Uncharacterized protein</fullName>
    </submittedName>
</protein>
<proteinExistence type="predicted"/>
<reference evidence="1" key="1">
    <citation type="submission" date="2015-07" db="EMBL/GenBank/DDBJ databases">
        <title>MeaNS - Measles Nucleotide Surveillance Program.</title>
        <authorList>
            <person name="Tran T."/>
            <person name="Druce J."/>
        </authorList>
    </citation>
    <scope>NUCLEOTIDE SEQUENCE</scope>
    <source>
        <strain evidence="1">UCB-OBI-ISO-001</strain>
        <tissue evidence="1">Gonad</tissue>
    </source>
</reference>
<evidence type="ECO:0000313" key="1">
    <source>
        <dbReference type="EMBL" id="KOF89505.1"/>
    </source>
</evidence>
<name>A0A0L8HL50_OCTBM</name>
<accession>A0A0L8HL50</accession>
<dbReference type="AlphaFoldDB" id="A0A0L8HL50"/>
<gene>
    <name evidence="1" type="ORF">OCBIM_22012967mg</name>
</gene>
<dbReference type="EMBL" id="KQ417963">
    <property type="protein sequence ID" value="KOF89505.1"/>
    <property type="molecule type" value="Genomic_DNA"/>
</dbReference>
<organism evidence="1">
    <name type="scientific">Octopus bimaculoides</name>
    <name type="common">California two-spotted octopus</name>
    <dbReference type="NCBI Taxonomy" id="37653"/>
    <lineage>
        <taxon>Eukaryota</taxon>
        <taxon>Metazoa</taxon>
        <taxon>Spiralia</taxon>
        <taxon>Lophotrochozoa</taxon>
        <taxon>Mollusca</taxon>
        <taxon>Cephalopoda</taxon>
        <taxon>Coleoidea</taxon>
        <taxon>Octopodiformes</taxon>
        <taxon>Octopoda</taxon>
        <taxon>Incirrata</taxon>
        <taxon>Octopodidae</taxon>
        <taxon>Octopus</taxon>
    </lineage>
</organism>
<sequence length="65" mass="7519">MGPLPSSKSNFAYKIISVPTLTNVDICLTNDMQVKKYEVHGWLVAGILMKLEYFCYKLSWKYQRG</sequence>